<evidence type="ECO:0000256" key="3">
    <source>
        <dbReference type="ARBA" id="ARBA00023163"/>
    </source>
</evidence>
<evidence type="ECO:0000256" key="2">
    <source>
        <dbReference type="ARBA" id="ARBA00023125"/>
    </source>
</evidence>
<dbReference type="RefSeq" id="WP_073018520.1">
    <property type="nucleotide sequence ID" value="NZ_FQXU01000005.1"/>
</dbReference>
<dbReference type="SUPFAM" id="SSF48498">
    <property type="entry name" value="Tetracyclin repressor-like, C-terminal domain"/>
    <property type="match status" value="1"/>
</dbReference>
<dbReference type="GO" id="GO:0003677">
    <property type="term" value="F:DNA binding"/>
    <property type="evidence" value="ECO:0007669"/>
    <property type="project" value="UniProtKB-UniRule"/>
</dbReference>
<dbReference type="InterPro" id="IPR011075">
    <property type="entry name" value="TetR_C"/>
</dbReference>
<dbReference type="InterPro" id="IPR036271">
    <property type="entry name" value="Tet_transcr_reg_TetR-rel_C_sf"/>
</dbReference>
<accession>A0A1M5XVQ6</accession>
<dbReference type="InterPro" id="IPR009057">
    <property type="entry name" value="Homeodomain-like_sf"/>
</dbReference>
<dbReference type="Pfam" id="PF00440">
    <property type="entry name" value="TetR_N"/>
    <property type="match status" value="1"/>
</dbReference>
<dbReference type="SUPFAM" id="SSF46689">
    <property type="entry name" value="Homeodomain-like"/>
    <property type="match status" value="1"/>
</dbReference>
<sequence>MGRSREFDEEVALHKAMELFWEQGYEKTSMGDLVDHMGIHRKSLYDTFGDKHTLYLKAIDCYKEYIQEKIKEKTLNAETSSKAIETIFEYAIGGEKDKSLGCLLVNATTELALRDREVEEKTEESFLRTESLFAELVRKGQQTGEFSKNFNADDLAGILHSTLLGIRVYTRTSVSKEKLHHIVDNLLAMFKN</sequence>
<evidence type="ECO:0000256" key="1">
    <source>
        <dbReference type="ARBA" id="ARBA00023015"/>
    </source>
</evidence>
<dbReference type="InterPro" id="IPR001647">
    <property type="entry name" value="HTH_TetR"/>
</dbReference>
<evidence type="ECO:0000313" key="6">
    <source>
        <dbReference type="EMBL" id="SHI03624.1"/>
    </source>
</evidence>
<dbReference type="EMBL" id="FQXU01000005">
    <property type="protein sequence ID" value="SHI03624.1"/>
    <property type="molecule type" value="Genomic_DNA"/>
</dbReference>
<dbReference type="PANTHER" id="PTHR47506">
    <property type="entry name" value="TRANSCRIPTIONAL REGULATORY PROTEIN"/>
    <property type="match status" value="1"/>
</dbReference>
<keyword evidence="3" id="KW-0804">Transcription</keyword>
<organism evidence="6 7">
    <name type="scientific">Clostridium intestinale DSM 6191</name>
    <dbReference type="NCBI Taxonomy" id="1121320"/>
    <lineage>
        <taxon>Bacteria</taxon>
        <taxon>Bacillati</taxon>
        <taxon>Bacillota</taxon>
        <taxon>Clostridia</taxon>
        <taxon>Eubacteriales</taxon>
        <taxon>Clostridiaceae</taxon>
        <taxon>Clostridium</taxon>
    </lineage>
</organism>
<dbReference type="Pfam" id="PF16925">
    <property type="entry name" value="TetR_C_13"/>
    <property type="match status" value="1"/>
</dbReference>
<gene>
    <name evidence="6" type="ORF">SAMN02745941_01658</name>
</gene>
<keyword evidence="1" id="KW-0805">Transcription regulation</keyword>
<protein>
    <submittedName>
        <fullName evidence="6">Transcriptional regulator, TetR family</fullName>
    </submittedName>
</protein>
<dbReference type="PANTHER" id="PTHR47506:SF10">
    <property type="entry name" value="TRANSCRIPTIONAL REGULATORY PROTEIN"/>
    <property type="match status" value="1"/>
</dbReference>
<keyword evidence="2 4" id="KW-0238">DNA-binding</keyword>
<dbReference type="Proteomes" id="UP000184241">
    <property type="component" value="Unassembled WGS sequence"/>
</dbReference>
<dbReference type="Gene3D" id="1.10.357.10">
    <property type="entry name" value="Tetracycline Repressor, domain 2"/>
    <property type="match status" value="1"/>
</dbReference>
<evidence type="ECO:0000259" key="5">
    <source>
        <dbReference type="PROSITE" id="PS50977"/>
    </source>
</evidence>
<name>A0A1M5XVQ6_9CLOT</name>
<feature type="DNA-binding region" description="H-T-H motif" evidence="4">
    <location>
        <begin position="29"/>
        <end position="48"/>
    </location>
</feature>
<proteinExistence type="predicted"/>
<dbReference type="AlphaFoldDB" id="A0A1M5XVQ6"/>
<evidence type="ECO:0000313" key="7">
    <source>
        <dbReference type="Proteomes" id="UP000184241"/>
    </source>
</evidence>
<dbReference type="PROSITE" id="PS50977">
    <property type="entry name" value="HTH_TETR_2"/>
    <property type="match status" value="1"/>
</dbReference>
<feature type="domain" description="HTH tetR-type" evidence="5">
    <location>
        <begin position="6"/>
        <end position="66"/>
    </location>
</feature>
<evidence type="ECO:0000256" key="4">
    <source>
        <dbReference type="PROSITE-ProRule" id="PRU00335"/>
    </source>
</evidence>
<reference evidence="6 7" key="1">
    <citation type="submission" date="2016-11" db="EMBL/GenBank/DDBJ databases">
        <authorList>
            <person name="Jaros S."/>
            <person name="Januszkiewicz K."/>
            <person name="Wedrychowicz H."/>
        </authorList>
    </citation>
    <scope>NUCLEOTIDE SEQUENCE [LARGE SCALE GENOMIC DNA]</scope>
    <source>
        <strain evidence="6 7">DSM 6191</strain>
    </source>
</reference>
<dbReference type="Gene3D" id="1.10.10.60">
    <property type="entry name" value="Homeodomain-like"/>
    <property type="match status" value="1"/>
</dbReference>